<organism evidence="1 2">
    <name type="scientific">Pycnococcus provasolii</name>
    <dbReference type="NCBI Taxonomy" id="41880"/>
    <lineage>
        <taxon>Eukaryota</taxon>
        <taxon>Viridiplantae</taxon>
        <taxon>Chlorophyta</taxon>
        <taxon>Pseudoscourfieldiophyceae</taxon>
        <taxon>Pseudoscourfieldiales</taxon>
        <taxon>Pycnococcaceae</taxon>
        <taxon>Pycnococcus</taxon>
    </lineage>
</organism>
<gene>
    <name evidence="1" type="ORF">PPROV_001088100</name>
</gene>
<evidence type="ECO:0000313" key="1">
    <source>
        <dbReference type="EMBL" id="GHP12153.1"/>
    </source>
</evidence>
<dbReference type="EMBL" id="BNJQ01000039">
    <property type="protein sequence ID" value="GHP12153.1"/>
    <property type="molecule type" value="Genomic_DNA"/>
</dbReference>
<sequence length="125" mass="13958">MLAAELEDFFVANKGPRTVITKETADATVAQLLEETTAYPPRSKRTTRIQKEIRSNRATQIAKQAAVNRLAAQVREQLEEWRRIGAGPQLLHWIAKGVAIKFTNGPPPSYDLGASLTSMTEDHDW</sequence>
<proteinExistence type="predicted"/>
<evidence type="ECO:0000313" key="2">
    <source>
        <dbReference type="Proteomes" id="UP000660262"/>
    </source>
</evidence>
<dbReference type="AlphaFoldDB" id="A0A830HZF7"/>
<reference evidence="1" key="1">
    <citation type="submission" date="2020-10" db="EMBL/GenBank/DDBJ databases">
        <title>Unveiling of a novel bifunctional photoreceptor, Dualchrome1, isolated from a cosmopolitan green alga.</title>
        <authorList>
            <person name="Suzuki S."/>
            <person name="Kawachi M."/>
        </authorList>
    </citation>
    <scope>NUCLEOTIDE SEQUENCE</scope>
    <source>
        <strain evidence="1">NIES 2893</strain>
    </source>
</reference>
<keyword evidence="2" id="KW-1185">Reference proteome</keyword>
<comment type="caution">
    <text evidence="1">The sequence shown here is derived from an EMBL/GenBank/DDBJ whole genome shotgun (WGS) entry which is preliminary data.</text>
</comment>
<dbReference type="Proteomes" id="UP000660262">
    <property type="component" value="Unassembled WGS sequence"/>
</dbReference>
<protein>
    <submittedName>
        <fullName evidence="1">Uncharacterized protein</fullName>
    </submittedName>
</protein>
<name>A0A830HZF7_9CHLO</name>
<accession>A0A830HZF7</accession>